<dbReference type="GO" id="GO:0004519">
    <property type="term" value="F:endonuclease activity"/>
    <property type="evidence" value="ECO:0007669"/>
    <property type="project" value="UniProtKB-KW"/>
</dbReference>
<keyword evidence="4" id="KW-1185">Reference proteome</keyword>
<evidence type="ECO:0000256" key="1">
    <source>
        <dbReference type="SAM" id="Phobius"/>
    </source>
</evidence>
<reference evidence="3 4" key="1">
    <citation type="submission" date="2024-04" db="EMBL/GenBank/DDBJ databases">
        <title>Genome sequencing and assembly of rice foliar adapted Chryseobacterium endophyticum OsEnb-ALM-A6.</title>
        <authorList>
            <person name="Kumar S."/>
            <person name="Javed M."/>
            <person name="Chouhan V."/>
            <person name="Charishma K."/>
            <person name="Patel A."/>
            <person name="Kumar M."/>
            <person name="Sahu K.P."/>
            <person name="Kumar A."/>
        </authorList>
    </citation>
    <scope>NUCLEOTIDE SEQUENCE [LARGE SCALE GENOMIC DNA]</scope>
    <source>
        <strain evidence="3 4">OsEnb-ALM-A6</strain>
    </source>
</reference>
<dbReference type="GO" id="GO:0016020">
    <property type="term" value="C:membrane"/>
    <property type="evidence" value="ECO:0007669"/>
    <property type="project" value="GOC"/>
</dbReference>
<protein>
    <submittedName>
        <fullName evidence="3">Endonuclease/exonuclease/phosphatase family protein</fullName>
    </submittedName>
</protein>
<dbReference type="InterPro" id="IPR036691">
    <property type="entry name" value="Endo/exonu/phosph_ase_sf"/>
</dbReference>
<feature type="transmembrane region" description="Helical" evidence="1">
    <location>
        <begin position="7"/>
        <end position="29"/>
    </location>
</feature>
<evidence type="ECO:0000313" key="3">
    <source>
        <dbReference type="EMBL" id="XAO74994.1"/>
    </source>
</evidence>
<keyword evidence="3" id="KW-0255">Endonuclease</keyword>
<dbReference type="SUPFAM" id="SSF56219">
    <property type="entry name" value="DNase I-like"/>
    <property type="match status" value="1"/>
</dbReference>
<keyword evidence="3" id="KW-0540">Nuclease</keyword>
<sequence length="327" mass="37561">MKIVRLILLLLHIGVFLLLTGMLLNVYIAPKVFPWFNLLSLAFPGLIFGYVALTIFWIICWKKELSYSFFLGLLFFNPVLRWVNYSSVKSEVPDLKVMSFNTRTGGNERSEVKEYLKNSGADIILLQEDEGKGYGTLGYETATFGNITILSKYKIIDRQFIKINNKLIDDPALQVDVEIKGKRYRFISVHLQSFGFVKKWSGLTVIMKKTKKSKEYRKKLIPTFKMHQEQVDIIKEEVENSPYPVILTGDFNSVPNSYEYYHISEVLQDAFVAAGRGSGTSFHDYKFPIRIDYIFTSKSIKALSYKVDRSTGVSDHFPVIATFSLKN</sequence>
<accession>A0AAU6WRA5</accession>
<dbReference type="EMBL" id="CP154834">
    <property type="protein sequence ID" value="XAO74994.1"/>
    <property type="molecule type" value="Genomic_DNA"/>
</dbReference>
<organism evidence="3 4">
    <name type="scientific">Chryseobacterium endophyticum</name>
    <dbReference type="NCBI Taxonomy" id="1854762"/>
    <lineage>
        <taxon>Bacteria</taxon>
        <taxon>Pseudomonadati</taxon>
        <taxon>Bacteroidota</taxon>
        <taxon>Flavobacteriia</taxon>
        <taxon>Flavobacteriales</taxon>
        <taxon>Weeksellaceae</taxon>
        <taxon>Chryseobacterium group</taxon>
        <taxon>Chryseobacterium</taxon>
    </lineage>
</organism>
<dbReference type="Proteomes" id="UP001463665">
    <property type="component" value="Chromosome"/>
</dbReference>
<dbReference type="PANTHER" id="PTHR14859:SF15">
    <property type="entry name" value="ENDONUCLEASE_EXONUCLEASE_PHOSPHATASE DOMAIN-CONTAINING PROTEIN"/>
    <property type="match status" value="1"/>
</dbReference>
<dbReference type="CDD" id="cd09084">
    <property type="entry name" value="EEP-2"/>
    <property type="match status" value="1"/>
</dbReference>
<name>A0AAU6WRA5_9FLAO</name>
<evidence type="ECO:0000313" key="4">
    <source>
        <dbReference type="Proteomes" id="UP001463665"/>
    </source>
</evidence>
<dbReference type="Pfam" id="PF03372">
    <property type="entry name" value="Exo_endo_phos"/>
    <property type="match status" value="1"/>
</dbReference>
<dbReference type="InterPro" id="IPR051916">
    <property type="entry name" value="GPI-anchor_lipid_remodeler"/>
</dbReference>
<dbReference type="GO" id="GO:0006506">
    <property type="term" value="P:GPI anchor biosynthetic process"/>
    <property type="evidence" value="ECO:0007669"/>
    <property type="project" value="TreeGrafter"/>
</dbReference>
<keyword evidence="1" id="KW-0812">Transmembrane</keyword>
<feature type="transmembrane region" description="Helical" evidence="1">
    <location>
        <begin position="35"/>
        <end position="58"/>
    </location>
</feature>
<dbReference type="PANTHER" id="PTHR14859">
    <property type="entry name" value="CALCOFLUOR WHITE HYPERSENSITIVE PROTEIN PRECURSOR"/>
    <property type="match status" value="1"/>
</dbReference>
<dbReference type="InterPro" id="IPR005135">
    <property type="entry name" value="Endo/exonuclease/phosphatase"/>
</dbReference>
<dbReference type="RefSeq" id="WP_345766895.1">
    <property type="nucleotide sequence ID" value="NZ_CP154834.1"/>
</dbReference>
<proteinExistence type="predicted"/>
<feature type="domain" description="Endonuclease/exonuclease/phosphatase" evidence="2">
    <location>
        <begin position="98"/>
        <end position="316"/>
    </location>
</feature>
<keyword evidence="1" id="KW-1133">Transmembrane helix</keyword>
<dbReference type="AlphaFoldDB" id="A0AAU6WRA5"/>
<keyword evidence="3" id="KW-0378">Hydrolase</keyword>
<keyword evidence="1" id="KW-0472">Membrane</keyword>
<gene>
    <name evidence="3" type="ORF">AAFP95_03005</name>
</gene>
<dbReference type="Gene3D" id="3.60.10.10">
    <property type="entry name" value="Endonuclease/exonuclease/phosphatase"/>
    <property type="match status" value="1"/>
</dbReference>
<evidence type="ECO:0000259" key="2">
    <source>
        <dbReference type="Pfam" id="PF03372"/>
    </source>
</evidence>
<feature type="transmembrane region" description="Helical" evidence="1">
    <location>
        <begin position="65"/>
        <end position="83"/>
    </location>
</feature>